<accession>A0A8X6IFQ1</accession>
<dbReference type="Proteomes" id="UP000886998">
    <property type="component" value="Unassembled WGS sequence"/>
</dbReference>
<sequence length="84" mass="9377">MAFIHISRCLQEYNKREWSTVLLVPHSNKGSDKGGAFSLPTCVTCMGILSIRLMSPQFGAPYSLSQYHDFNAKLHMSVDEAICP</sequence>
<protein>
    <submittedName>
        <fullName evidence="1">Uncharacterized protein</fullName>
    </submittedName>
</protein>
<evidence type="ECO:0000313" key="1">
    <source>
        <dbReference type="EMBL" id="GFS44114.1"/>
    </source>
</evidence>
<comment type="caution">
    <text evidence="1">The sequence shown here is derived from an EMBL/GenBank/DDBJ whole genome shotgun (WGS) entry which is preliminary data.</text>
</comment>
<reference evidence="1" key="1">
    <citation type="submission" date="2020-08" db="EMBL/GenBank/DDBJ databases">
        <title>Multicomponent nature underlies the extraordinary mechanical properties of spider dragline silk.</title>
        <authorList>
            <person name="Kono N."/>
            <person name="Nakamura H."/>
            <person name="Mori M."/>
            <person name="Yoshida Y."/>
            <person name="Ohtoshi R."/>
            <person name="Malay A.D."/>
            <person name="Moran D.A.P."/>
            <person name="Tomita M."/>
            <person name="Numata K."/>
            <person name="Arakawa K."/>
        </authorList>
    </citation>
    <scope>NUCLEOTIDE SEQUENCE</scope>
</reference>
<dbReference type="EMBL" id="BMAV01025729">
    <property type="protein sequence ID" value="GFS44114.1"/>
    <property type="molecule type" value="Genomic_DNA"/>
</dbReference>
<gene>
    <name evidence="1" type="ORF">TNIN_368291</name>
</gene>
<organism evidence="1 2">
    <name type="scientific">Trichonephila inaurata madagascariensis</name>
    <dbReference type="NCBI Taxonomy" id="2747483"/>
    <lineage>
        <taxon>Eukaryota</taxon>
        <taxon>Metazoa</taxon>
        <taxon>Ecdysozoa</taxon>
        <taxon>Arthropoda</taxon>
        <taxon>Chelicerata</taxon>
        <taxon>Arachnida</taxon>
        <taxon>Araneae</taxon>
        <taxon>Araneomorphae</taxon>
        <taxon>Entelegynae</taxon>
        <taxon>Araneoidea</taxon>
        <taxon>Nephilidae</taxon>
        <taxon>Trichonephila</taxon>
        <taxon>Trichonephila inaurata</taxon>
    </lineage>
</organism>
<keyword evidence="2" id="KW-1185">Reference proteome</keyword>
<dbReference type="AlphaFoldDB" id="A0A8X6IFQ1"/>
<proteinExistence type="predicted"/>
<evidence type="ECO:0000313" key="2">
    <source>
        <dbReference type="Proteomes" id="UP000886998"/>
    </source>
</evidence>
<name>A0A8X6IFQ1_9ARAC</name>